<accession>A0A8E4ZKF8</accession>
<dbReference type="InterPro" id="IPR027823">
    <property type="entry name" value="DUF4468"/>
</dbReference>
<keyword evidence="3" id="KW-1185">Reference proteome</keyword>
<name>A0A8E4ZKF8_9CAUD</name>
<evidence type="ECO:0000259" key="1">
    <source>
        <dbReference type="Pfam" id="PF14730"/>
    </source>
</evidence>
<evidence type="ECO:0000313" key="2">
    <source>
        <dbReference type="EMBL" id="QQV89989.1"/>
    </source>
</evidence>
<dbReference type="EMBL" id="MT732435">
    <property type="protein sequence ID" value="QQV89989.1"/>
    <property type="molecule type" value="Genomic_DNA"/>
</dbReference>
<proteinExistence type="predicted"/>
<gene>
    <name evidence="2" type="ORF">Ingeline1_45</name>
</gene>
<dbReference type="Proteomes" id="UP000693804">
    <property type="component" value="Segment"/>
</dbReference>
<reference evidence="2" key="1">
    <citation type="submission" date="2020-07" db="EMBL/GenBank/DDBJ databases">
        <title>Highly diverse flavobacterial phages as mortality factor during North Sea spring blooms.</title>
        <authorList>
            <person name="Bartlau N."/>
            <person name="Wichels A."/>
            <person name="Krohne G."/>
            <person name="Adriaenssens E.M."/>
            <person name="Heins A."/>
            <person name="Fuchs B.M."/>
            <person name="Amann R."/>
            <person name="Moraru C."/>
        </authorList>
    </citation>
    <scope>NUCLEOTIDE SEQUENCE</scope>
</reference>
<protein>
    <recommendedName>
        <fullName evidence="1">DUF4468 domain-containing protein</fullName>
    </recommendedName>
</protein>
<feature type="domain" description="DUF4468" evidence="1">
    <location>
        <begin position="38"/>
        <end position="115"/>
    </location>
</feature>
<evidence type="ECO:0000313" key="3">
    <source>
        <dbReference type="Proteomes" id="UP000693804"/>
    </source>
</evidence>
<dbReference type="Gene3D" id="3.30.530.80">
    <property type="match status" value="1"/>
</dbReference>
<sequence length="210" mass="24189">MMKSCVLLFAVFFTFSITAQNFKYDEEDLEFYFEKIVPVSISKDSVLELSKEWFALNFNDSNKVIKLTTDDKIIGKASSKINIVSGSASVPATMEYSILVSFKENKYRFQVVDIYIDTGIAKNLLYDYHQGLNFDYYEQTIAASKENTTDKNALKAIDKMLSNDKMMQQTFEVARQANQNMMDQALDNCIRLEQSFYTTVTGQTKENDDW</sequence>
<dbReference type="Pfam" id="PF14730">
    <property type="entry name" value="DUF4468"/>
    <property type="match status" value="1"/>
</dbReference>
<organism evidence="2 3">
    <name type="scientific">Cellulophaga phage Ingeline_1</name>
    <dbReference type="NCBI Taxonomy" id="2745674"/>
    <lineage>
        <taxon>Viruses</taxon>
        <taxon>Duplodnaviria</taxon>
        <taxon>Heunggongvirae</taxon>
        <taxon>Uroviricota</taxon>
        <taxon>Caudoviricetes</taxon>
        <taxon>Duneviridae</taxon>
        <taxon>Ingelinevirus</taxon>
        <taxon>Ingelinevirus ingeline</taxon>
    </lineage>
</organism>